<dbReference type="InterPro" id="IPR051033">
    <property type="entry name" value="SH3BGR"/>
</dbReference>
<dbReference type="EMBL" id="AP028213">
    <property type="protein sequence ID" value="BEI89542.1"/>
    <property type="molecule type" value="Genomic_DNA"/>
</dbReference>
<proteinExistence type="inferred from homology"/>
<dbReference type="RefSeq" id="XP_060454808.1">
    <property type="nucleotide sequence ID" value="XM_060597968.1"/>
</dbReference>
<dbReference type="KEGG" id="ccac:CcaHIS019_0209040"/>
<dbReference type="GeneID" id="85493413"/>
<feature type="compositionally biased region" description="Acidic residues" evidence="2">
    <location>
        <begin position="204"/>
        <end position="215"/>
    </location>
</feature>
<dbReference type="InterPro" id="IPR006993">
    <property type="entry name" value="Glut_rich_SH3-bd"/>
</dbReference>
<evidence type="ECO:0008006" key="5">
    <source>
        <dbReference type="Google" id="ProtNLM"/>
    </source>
</evidence>
<dbReference type="AlphaFoldDB" id="A0AA48L1U4"/>
<feature type="compositionally biased region" description="Basic and acidic residues" evidence="2">
    <location>
        <begin position="216"/>
        <end position="253"/>
    </location>
</feature>
<dbReference type="Gene3D" id="3.40.30.10">
    <property type="entry name" value="Glutaredoxin"/>
    <property type="match status" value="1"/>
</dbReference>
<protein>
    <recommendedName>
        <fullName evidence="5">Glutaredoxin domain-containing protein</fullName>
    </recommendedName>
</protein>
<sequence length="253" mass="28164">MPAPPVTIYVTSLTSQPKVRKNIDLLHRALTALEIPYEAFDLATDEDAKRRWQRTKPTDRVVGLPGYLVGGEWIGTMDDFEDAVETGQLEKFLKQDMVLADVSQTIGEAELDRLMREMTDEDLDQLVGDLSVDDQPHESTGGLLAGIKSTVGDLASAAGAFAEEVTGESALEAPSSPKEGPKPGEKTLDEVIDETMAEEKKEYEEEEKKEEEEKEQEEKKEQEVDVAQEARAKAETTLKLDNEREAELIRKNE</sequence>
<reference evidence="3" key="1">
    <citation type="journal article" date="2023" name="BMC Genomics">
        <title>Chromosome-level genome assemblies of Cutaneotrichosporon spp. (Trichosporonales, Basidiomycota) reveal imbalanced evolution between nucleotide sequences and chromosome synteny.</title>
        <authorList>
            <person name="Kobayashi Y."/>
            <person name="Kayamori A."/>
            <person name="Aoki K."/>
            <person name="Shiwa Y."/>
            <person name="Matsutani M."/>
            <person name="Fujita N."/>
            <person name="Sugita T."/>
            <person name="Iwasaki W."/>
            <person name="Tanaka N."/>
            <person name="Takashima M."/>
        </authorList>
    </citation>
    <scope>NUCLEOTIDE SEQUENCE</scope>
    <source>
        <strain evidence="3">HIS019</strain>
    </source>
</reference>
<evidence type="ECO:0000313" key="4">
    <source>
        <dbReference type="Proteomes" id="UP001233271"/>
    </source>
</evidence>
<evidence type="ECO:0000256" key="2">
    <source>
        <dbReference type="SAM" id="MobiDB-lite"/>
    </source>
</evidence>
<evidence type="ECO:0000313" key="3">
    <source>
        <dbReference type="EMBL" id="BEI89542.1"/>
    </source>
</evidence>
<dbReference type="Pfam" id="PF04908">
    <property type="entry name" value="SH3BGR"/>
    <property type="match status" value="1"/>
</dbReference>
<organism evidence="3 4">
    <name type="scientific">Cutaneotrichosporon cavernicola</name>
    <dbReference type="NCBI Taxonomy" id="279322"/>
    <lineage>
        <taxon>Eukaryota</taxon>
        <taxon>Fungi</taxon>
        <taxon>Dikarya</taxon>
        <taxon>Basidiomycota</taxon>
        <taxon>Agaricomycotina</taxon>
        <taxon>Tremellomycetes</taxon>
        <taxon>Trichosporonales</taxon>
        <taxon>Trichosporonaceae</taxon>
        <taxon>Cutaneotrichosporon</taxon>
    </lineage>
</organism>
<accession>A0AA48L1U4</accession>
<dbReference type="SUPFAM" id="SSF52833">
    <property type="entry name" value="Thioredoxin-like"/>
    <property type="match status" value="1"/>
</dbReference>
<keyword evidence="4" id="KW-1185">Reference proteome</keyword>
<feature type="compositionally biased region" description="Basic and acidic residues" evidence="2">
    <location>
        <begin position="179"/>
        <end position="189"/>
    </location>
</feature>
<dbReference type="PANTHER" id="PTHR12232">
    <property type="entry name" value="SH3 DOMAIN-BINDING GLUTAMIC ACID-RICH-LIKE PROTEIN"/>
    <property type="match status" value="1"/>
</dbReference>
<name>A0AA48L1U4_9TREE</name>
<dbReference type="PROSITE" id="PS51354">
    <property type="entry name" value="GLUTAREDOXIN_2"/>
    <property type="match status" value="1"/>
</dbReference>
<dbReference type="GO" id="GO:0005737">
    <property type="term" value="C:cytoplasm"/>
    <property type="evidence" value="ECO:0007669"/>
    <property type="project" value="TreeGrafter"/>
</dbReference>
<comment type="similarity">
    <text evidence="1">Belongs to the SH3BGR family.</text>
</comment>
<dbReference type="InterPro" id="IPR036249">
    <property type="entry name" value="Thioredoxin-like_sf"/>
</dbReference>
<gene>
    <name evidence="3" type="ORF">CcaverHIS019_0209040</name>
</gene>
<evidence type="ECO:0000256" key="1">
    <source>
        <dbReference type="ARBA" id="ARBA00007764"/>
    </source>
</evidence>
<dbReference type="PANTHER" id="PTHR12232:SF0">
    <property type="entry name" value="THIOREDOXIN DOMAIN-CONTAINING PROTEIN"/>
    <property type="match status" value="1"/>
</dbReference>
<dbReference type="Proteomes" id="UP001233271">
    <property type="component" value="Chromosome 2"/>
</dbReference>
<feature type="region of interest" description="Disordered" evidence="2">
    <location>
        <begin position="166"/>
        <end position="253"/>
    </location>
</feature>